<sequence length="785" mass="82641">MRWKALAAPLTAALFLGNWAAVAEAAPPAPPRTAPSASAEALTLVTGDRVVVTRAGTVRVDPAPGRERVGYTRSGSGAALTVVPLDAQPLLARGRVDRRLFEVGRLLEAGYGDARTRQLPLTVADGPEFALAKSRAASFWDATLAGTRKGPVEFAGAVPQRSAARGRAAAAEHELKVEVLGRDGRPADVWWQAENLDVPFADGFGSSGESVGLGAGRYAVSAVVVEDRPREPEPRISMLMNPDLRLDGDTTLTLDARQARRVRSTAADRPTARDGFLSAIMQVKAAPGLPWRYSTHSVIADPASELYAATAGSSPDLVFGAGAVLVEPLIRLDVAGARPFPVDVRYLAGELPGVHRSPVVPGDDSGGSPDAEGALVVLDAPESNDARLPDRLAEAAADGARAVLLVRDGHAPKLGAAPAVPVLFGTTSAAARLRDLAEAGAVTAITRGIEASPYQYNLFHLTEGRVPDEPDYRVHDHELGAVEADYRGPGGSLPAALQTAAEVDGRDFGSPMLPLSLPTIRTEYFSAAPGLRFQRAVIPDDFAAPVLITRRAYRPGERLNETMYRGVLGPSLTVPVHDGARPAPAYRKGDELNVSVPAFSDADGHAGFQNPEVGGDVRLYRDGEQIGSSGRSGEGTFTVPADPGEYRMEADARVSVPGWEVSTAVHSAWTFRSAHTGAAVALPLLAVRYAPALPGGRAPAGRRFAVPVRVERQPGSGAARITSLAVEASFDDGAHWKRIRVRAADGHWLAFLRNPEKGHVSLRATAEDSAGAAVTQTILRAYLVG</sequence>
<gene>
    <name evidence="3" type="ORF">G3I70_16010</name>
</gene>
<feature type="chain" id="PRO_5027027080" description="PA domain-containing protein" evidence="2">
    <location>
        <begin position="26"/>
        <end position="785"/>
    </location>
</feature>
<feature type="signal peptide" evidence="2">
    <location>
        <begin position="1"/>
        <end position="25"/>
    </location>
</feature>
<name>A0A6L9QEU8_9ACTN</name>
<evidence type="ECO:0000313" key="3">
    <source>
        <dbReference type="EMBL" id="NEA23980.1"/>
    </source>
</evidence>
<evidence type="ECO:0000256" key="1">
    <source>
        <dbReference type="SAM" id="MobiDB-lite"/>
    </source>
</evidence>
<dbReference type="EMBL" id="JAAGLI010000387">
    <property type="protein sequence ID" value="NEA23980.1"/>
    <property type="molecule type" value="Genomic_DNA"/>
</dbReference>
<accession>A0A6L9QEU8</accession>
<evidence type="ECO:0008006" key="5">
    <source>
        <dbReference type="Google" id="ProtNLM"/>
    </source>
</evidence>
<dbReference type="AlphaFoldDB" id="A0A6L9QEU8"/>
<keyword evidence="2" id="KW-0732">Signal</keyword>
<proteinExistence type="predicted"/>
<feature type="region of interest" description="Disordered" evidence="1">
    <location>
        <begin position="624"/>
        <end position="643"/>
    </location>
</feature>
<reference evidence="3 4" key="1">
    <citation type="submission" date="2020-01" db="EMBL/GenBank/DDBJ databases">
        <title>Insect and environment-associated Actinomycetes.</title>
        <authorList>
            <person name="Currrie C."/>
            <person name="Chevrette M."/>
            <person name="Carlson C."/>
            <person name="Stubbendieck R."/>
            <person name="Wendt-Pienkowski E."/>
        </authorList>
    </citation>
    <scope>NUCLEOTIDE SEQUENCE [LARGE SCALE GENOMIC DNA]</scope>
    <source>
        <strain evidence="3 4">SID10258</strain>
    </source>
</reference>
<protein>
    <recommendedName>
        <fullName evidence="5">PA domain-containing protein</fullName>
    </recommendedName>
</protein>
<dbReference type="RefSeq" id="WP_163056852.1">
    <property type="nucleotide sequence ID" value="NZ_JAAGLI010000387.1"/>
</dbReference>
<comment type="caution">
    <text evidence="3">The sequence shown here is derived from an EMBL/GenBank/DDBJ whole genome shotgun (WGS) entry which is preliminary data.</text>
</comment>
<dbReference type="Proteomes" id="UP000475532">
    <property type="component" value="Unassembled WGS sequence"/>
</dbReference>
<evidence type="ECO:0000256" key="2">
    <source>
        <dbReference type="SAM" id="SignalP"/>
    </source>
</evidence>
<evidence type="ECO:0000313" key="4">
    <source>
        <dbReference type="Proteomes" id="UP000475532"/>
    </source>
</evidence>
<organism evidence="3 4">
    <name type="scientific">Actinomadura bangladeshensis</name>
    <dbReference type="NCBI Taxonomy" id="453573"/>
    <lineage>
        <taxon>Bacteria</taxon>
        <taxon>Bacillati</taxon>
        <taxon>Actinomycetota</taxon>
        <taxon>Actinomycetes</taxon>
        <taxon>Streptosporangiales</taxon>
        <taxon>Thermomonosporaceae</taxon>
        <taxon>Actinomadura</taxon>
    </lineage>
</organism>